<evidence type="ECO:0000256" key="4">
    <source>
        <dbReference type="ARBA" id="ARBA00022519"/>
    </source>
</evidence>
<sequence>MFLSDISIKRPVLATVMSLVIVLLGLVGYTTLSVREYPNVDEPVITVTTSYSGANAQIMESQVTKPLEDSLAGIEGIKFINSTSREGVSIINVAFIQSRDPDDAAAEVRDKVSRARGALPDDVDEPIIAKVEADSSPIMWLVMSSDNLSAAQLSDLADRFVQDRIQTVEGVAEVTLFGVRKYAMRIWLDPLKLAAYQLTPEDISTVLQNQNVDIPSGRVEGASREFTVQSNTDLNSAEDFRNMVVATRNGAQIKLGDVATVNVGVADDTTSFRFRGVQTVALGVVKQAVANPLDISDGIKAILPTIQSSLPQGVNLEIGYDSSVFIDVSIDNVFRTLIEAVALVVLVILVFLRSFRATLIPLVTIPVSLIGTFFLMQMFGFSINTLTLLALVLAIGLVVDDAIVVLENIFRHIENGMKPMDAAFKGSREIAFPVIAMTLTLAAVYVPIAFMEGRTGKLFTEFALSLAAAVMISGFVALTLSPMMSARLLNKDVGHGKWAKKVEHYITKLETGYTRQLDRVLNVRWLVFPVLAVLGLGIWFTFTSLKSELSPLEDRGVVFTVIVGPEGATNNYMNAYGPLLEKAIEGVPGVRSFGYVLGLGSGRLPLSNQGFGFVRLVDWSERDVKSVDVQGMLFPKLMGIPGFMAIPITPQSLGASGNAKAIEVVLKDSREYTEIAGDMDKLMAKLAANTQLAGVENDLKINTPQIRVILDRAKLADLGISAREAGRAIELLLAGRQVTRFKYNGEQYDVVLQTNDDQRVDASDLAQIPLRTANGAMIPLANVVKLETTVAPRDLNRFDRTRAVTVSSNVALGYSVSEGLAYVEQAIRETFPATTMIDYKGQTREFKESSASMVVTFALAILFIFLVLAAQFESFVDPIIILFTVPLTMLGALLALWLTGNTLNIYSQIGLVTLVGLITKHGILLVEFANEAEMHGKTKMDAIREAAALRVRPILMTTGAMVLGAVPLAIAHGAGAESRQQLGWVIVGGMTFGTLLTLFVLPVIYTYLHRTPKKEEV</sequence>
<organism evidence="9 10">
    <name type="scientific">Blastochloris viridis</name>
    <name type="common">Rhodopseudomonas viridis</name>
    <dbReference type="NCBI Taxonomy" id="1079"/>
    <lineage>
        <taxon>Bacteria</taxon>
        <taxon>Pseudomonadati</taxon>
        <taxon>Pseudomonadota</taxon>
        <taxon>Alphaproteobacteria</taxon>
        <taxon>Hyphomicrobiales</taxon>
        <taxon>Blastochloridaceae</taxon>
        <taxon>Blastochloris</taxon>
    </lineage>
</organism>
<evidence type="ECO:0000256" key="8">
    <source>
        <dbReference type="SAM" id="Phobius"/>
    </source>
</evidence>
<dbReference type="Gene3D" id="3.30.70.1440">
    <property type="entry name" value="Multidrug efflux transporter AcrB pore domain"/>
    <property type="match status" value="1"/>
</dbReference>
<comment type="subcellular location">
    <subcellularLocation>
        <location evidence="1">Cell inner membrane</location>
        <topology evidence="1">Multi-pass membrane protein</topology>
    </subcellularLocation>
</comment>
<feature type="transmembrane region" description="Helical" evidence="8">
    <location>
        <begin position="982"/>
        <end position="1008"/>
    </location>
</feature>
<evidence type="ECO:0000256" key="2">
    <source>
        <dbReference type="ARBA" id="ARBA00022448"/>
    </source>
</evidence>
<dbReference type="PANTHER" id="PTHR32063">
    <property type="match status" value="1"/>
</dbReference>
<evidence type="ECO:0000313" key="10">
    <source>
        <dbReference type="Proteomes" id="UP000320948"/>
    </source>
</evidence>
<evidence type="ECO:0000256" key="3">
    <source>
        <dbReference type="ARBA" id="ARBA00022475"/>
    </source>
</evidence>
<dbReference type="Gene3D" id="3.30.2090.10">
    <property type="entry name" value="Multidrug efflux transporter AcrB TolC docking domain, DN and DC subdomains"/>
    <property type="match status" value="2"/>
</dbReference>
<dbReference type="EMBL" id="VAFM01000002">
    <property type="protein sequence ID" value="TKW60630.1"/>
    <property type="molecule type" value="Genomic_DNA"/>
</dbReference>
<keyword evidence="3" id="KW-1003">Cell membrane</keyword>
<dbReference type="SUPFAM" id="SSF82714">
    <property type="entry name" value="Multidrug efflux transporter AcrB TolC docking domain, DN and DC subdomains"/>
    <property type="match status" value="2"/>
</dbReference>
<dbReference type="Proteomes" id="UP000320948">
    <property type="component" value="Unassembled WGS sequence"/>
</dbReference>
<dbReference type="Gene3D" id="3.30.70.1430">
    <property type="entry name" value="Multidrug efflux transporter AcrB pore domain"/>
    <property type="match status" value="2"/>
</dbReference>
<feature type="transmembrane region" description="Helical" evidence="8">
    <location>
        <begin position="462"/>
        <end position="481"/>
    </location>
</feature>
<dbReference type="Pfam" id="PF00873">
    <property type="entry name" value="ACR_tran"/>
    <property type="match status" value="1"/>
</dbReference>
<dbReference type="GO" id="GO:0042910">
    <property type="term" value="F:xenobiotic transmembrane transporter activity"/>
    <property type="evidence" value="ECO:0007669"/>
    <property type="project" value="TreeGrafter"/>
</dbReference>
<evidence type="ECO:0000256" key="1">
    <source>
        <dbReference type="ARBA" id="ARBA00004429"/>
    </source>
</evidence>
<dbReference type="GO" id="GO:0005886">
    <property type="term" value="C:plasma membrane"/>
    <property type="evidence" value="ECO:0007669"/>
    <property type="project" value="UniProtKB-SubCell"/>
</dbReference>
<feature type="transmembrane region" description="Helical" evidence="8">
    <location>
        <begin position="430"/>
        <end position="450"/>
    </location>
</feature>
<feature type="transmembrane region" description="Helical" evidence="8">
    <location>
        <begin position="949"/>
        <end position="970"/>
    </location>
</feature>
<feature type="transmembrane region" description="Helical" evidence="8">
    <location>
        <begin position="12"/>
        <end position="32"/>
    </location>
</feature>
<keyword evidence="5 8" id="KW-0812">Transmembrane</keyword>
<dbReference type="SUPFAM" id="SSF82693">
    <property type="entry name" value="Multidrug efflux transporter AcrB pore domain, PN1, PN2, PC1 and PC2 subdomains"/>
    <property type="match status" value="4"/>
</dbReference>
<keyword evidence="2" id="KW-0813">Transport</keyword>
<comment type="caution">
    <text evidence="9">The sequence shown here is derived from an EMBL/GenBank/DDBJ whole genome shotgun (WGS) entry which is preliminary data.</text>
</comment>
<dbReference type="SUPFAM" id="SSF82866">
    <property type="entry name" value="Multidrug efflux transporter AcrB transmembrane domain"/>
    <property type="match status" value="2"/>
</dbReference>
<dbReference type="InterPro" id="IPR001036">
    <property type="entry name" value="Acrflvin-R"/>
</dbReference>
<feature type="transmembrane region" description="Helical" evidence="8">
    <location>
        <begin position="386"/>
        <end position="410"/>
    </location>
</feature>
<dbReference type="PRINTS" id="PR00702">
    <property type="entry name" value="ACRIFLAVINRP"/>
</dbReference>
<feature type="transmembrane region" description="Helical" evidence="8">
    <location>
        <begin position="333"/>
        <end position="352"/>
    </location>
</feature>
<evidence type="ECO:0000313" key="9">
    <source>
        <dbReference type="EMBL" id="TKW60630.1"/>
    </source>
</evidence>
<gene>
    <name evidence="9" type="ORF">DI628_06940</name>
</gene>
<feature type="transmembrane region" description="Helical" evidence="8">
    <location>
        <begin position="905"/>
        <end position="928"/>
    </location>
</feature>
<feature type="transmembrane region" description="Helical" evidence="8">
    <location>
        <begin position="523"/>
        <end position="542"/>
    </location>
</feature>
<keyword evidence="6 8" id="KW-1133">Transmembrane helix</keyword>
<dbReference type="PANTHER" id="PTHR32063:SF14">
    <property type="entry name" value="BLL4319 PROTEIN"/>
    <property type="match status" value="1"/>
</dbReference>
<evidence type="ECO:0000256" key="7">
    <source>
        <dbReference type="ARBA" id="ARBA00023136"/>
    </source>
</evidence>
<feature type="transmembrane region" description="Helical" evidence="8">
    <location>
        <begin position="879"/>
        <end position="899"/>
    </location>
</feature>
<accession>A0A6N4RC28</accession>
<feature type="transmembrane region" description="Helical" evidence="8">
    <location>
        <begin position="851"/>
        <end position="872"/>
    </location>
</feature>
<dbReference type="FunFam" id="1.20.1640.10:FF:000001">
    <property type="entry name" value="Efflux pump membrane transporter"/>
    <property type="match status" value="1"/>
</dbReference>
<protein>
    <submittedName>
        <fullName evidence="9">Efflux RND transporter permease subunit</fullName>
    </submittedName>
</protein>
<dbReference type="Gene3D" id="1.20.1640.10">
    <property type="entry name" value="Multidrug efflux transporter AcrB transmembrane domain"/>
    <property type="match status" value="2"/>
</dbReference>
<keyword evidence="4" id="KW-0997">Cell inner membrane</keyword>
<evidence type="ECO:0000256" key="6">
    <source>
        <dbReference type="ARBA" id="ARBA00022989"/>
    </source>
</evidence>
<keyword evidence="7 8" id="KW-0472">Membrane</keyword>
<dbReference type="Gene3D" id="3.30.70.1320">
    <property type="entry name" value="Multidrug efflux transporter AcrB pore domain like"/>
    <property type="match status" value="1"/>
</dbReference>
<reference evidence="9 10" key="1">
    <citation type="journal article" date="2017" name="Nat. Commun.">
        <title>In situ click chemistry generation of cyclooxygenase-2 inhibitors.</title>
        <authorList>
            <person name="Bhardwaj A."/>
            <person name="Kaur J."/>
            <person name="Wuest M."/>
            <person name="Wuest F."/>
        </authorList>
    </citation>
    <scope>NUCLEOTIDE SEQUENCE [LARGE SCALE GENOMIC DNA]</scope>
    <source>
        <strain evidence="9">S2_018_000_R2_106</strain>
    </source>
</reference>
<evidence type="ECO:0000256" key="5">
    <source>
        <dbReference type="ARBA" id="ARBA00022692"/>
    </source>
</evidence>
<name>A0A6N4RC28_BLAVI</name>
<dbReference type="AlphaFoldDB" id="A0A6N4RC28"/>
<feature type="transmembrane region" description="Helical" evidence="8">
    <location>
        <begin position="359"/>
        <end position="380"/>
    </location>
</feature>
<dbReference type="InterPro" id="IPR027463">
    <property type="entry name" value="AcrB_DN_DC_subdom"/>
</dbReference>
<proteinExistence type="predicted"/>